<protein>
    <submittedName>
        <fullName evidence="1">Type II toxin-antitoxin system RelE/ParE family toxin</fullName>
    </submittedName>
</protein>
<gene>
    <name evidence="1" type="ORF">J7I42_17840</name>
</gene>
<sequence length="67" mass="7966">MNAVDAKIKQIQQNPEAYSSKGVKSFREAEVDRFPYLVVYKISKSKKEIYITSIHHTKKHPRKKYRK</sequence>
<dbReference type="InterPro" id="IPR035093">
    <property type="entry name" value="RelE/ParE_toxin_dom_sf"/>
</dbReference>
<dbReference type="Proteomes" id="UP000677244">
    <property type="component" value="Unassembled WGS sequence"/>
</dbReference>
<name>A0ABS3YXB2_9BACT</name>
<dbReference type="EMBL" id="JAGHKO010000004">
    <property type="protein sequence ID" value="MBO9202152.1"/>
    <property type="molecule type" value="Genomic_DNA"/>
</dbReference>
<reference evidence="1 2" key="1">
    <citation type="submission" date="2021-03" db="EMBL/GenBank/DDBJ databases">
        <title>Assistant Professor.</title>
        <authorList>
            <person name="Huq M.A."/>
        </authorList>
    </citation>
    <scope>NUCLEOTIDE SEQUENCE [LARGE SCALE GENOMIC DNA]</scope>
    <source>
        <strain evidence="1 2">MAH-29</strain>
    </source>
</reference>
<evidence type="ECO:0000313" key="1">
    <source>
        <dbReference type="EMBL" id="MBO9202152.1"/>
    </source>
</evidence>
<accession>A0ABS3YXB2</accession>
<dbReference type="Gene3D" id="3.30.2310.20">
    <property type="entry name" value="RelE-like"/>
    <property type="match status" value="1"/>
</dbReference>
<evidence type="ECO:0000313" key="2">
    <source>
        <dbReference type="Proteomes" id="UP000677244"/>
    </source>
</evidence>
<dbReference type="RefSeq" id="WP_209140729.1">
    <property type="nucleotide sequence ID" value="NZ_JAGHKO010000004.1"/>
</dbReference>
<keyword evidence="2" id="KW-1185">Reference proteome</keyword>
<organism evidence="1 2">
    <name type="scientific">Niastella soli</name>
    <dbReference type="NCBI Taxonomy" id="2821487"/>
    <lineage>
        <taxon>Bacteria</taxon>
        <taxon>Pseudomonadati</taxon>
        <taxon>Bacteroidota</taxon>
        <taxon>Chitinophagia</taxon>
        <taxon>Chitinophagales</taxon>
        <taxon>Chitinophagaceae</taxon>
        <taxon>Niastella</taxon>
    </lineage>
</organism>
<comment type="caution">
    <text evidence="1">The sequence shown here is derived from an EMBL/GenBank/DDBJ whole genome shotgun (WGS) entry which is preliminary data.</text>
</comment>
<proteinExistence type="predicted"/>